<keyword evidence="3" id="KW-1185">Reference proteome</keyword>
<comment type="caution">
    <text evidence="2">The sequence shown here is derived from an EMBL/GenBank/DDBJ whole genome shotgun (WGS) entry which is preliminary data.</text>
</comment>
<protein>
    <recommendedName>
        <fullName evidence="1">DUF7336 domain-containing protein</fullName>
    </recommendedName>
</protein>
<dbReference type="Proteomes" id="UP001055039">
    <property type="component" value="Unassembled WGS sequence"/>
</dbReference>
<feature type="domain" description="DUF7336" evidence="1">
    <location>
        <begin position="4"/>
        <end position="68"/>
    </location>
</feature>
<proteinExistence type="predicted"/>
<dbReference type="EMBL" id="BPRC01000002">
    <property type="protein sequence ID" value="GJE63833.1"/>
    <property type="molecule type" value="Genomic_DNA"/>
</dbReference>
<dbReference type="InterPro" id="IPR055760">
    <property type="entry name" value="DUF7336"/>
</dbReference>
<accession>A0ABQ4UBK4</accession>
<organism evidence="2 3">
    <name type="scientific">Methylorubrum aminovorans</name>
    <dbReference type="NCBI Taxonomy" id="269069"/>
    <lineage>
        <taxon>Bacteria</taxon>
        <taxon>Pseudomonadati</taxon>
        <taxon>Pseudomonadota</taxon>
        <taxon>Alphaproteobacteria</taxon>
        <taxon>Hyphomicrobiales</taxon>
        <taxon>Methylobacteriaceae</taxon>
        <taxon>Methylorubrum</taxon>
    </lineage>
</organism>
<reference evidence="2" key="2">
    <citation type="submission" date="2021-08" db="EMBL/GenBank/DDBJ databases">
        <authorList>
            <person name="Tani A."/>
            <person name="Ola A."/>
            <person name="Ogura Y."/>
            <person name="Katsura K."/>
            <person name="Hayashi T."/>
        </authorList>
    </citation>
    <scope>NUCLEOTIDE SEQUENCE</scope>
    <source>
        <strain evidence="2">NBRC 15686</strain>
    </source>
</reference>
<sequence length="77" mass="8892">MDSVYLLWHVRADDPYKENAKLIGVYRSQESADAAVLRVKGQPGFRDRPEGFEVSVYPLDKDHWTEGFVSVRYDEEG</sequence>
<name>A0ABQ4UBK4_9HYPH</name>
<evidence type="ECO:0000313" key="3">
    <source>
        <dbReference type="Proteomes" id="UP001055039"/>
    </source>
</evidence>
<evidence type="ECO:0000259" key="1">
    <source>
        <dbReference type="Pfam" id="PF24024"/>
    </source>
</evidence>
<dbReference type="Pfam" id="PF24024">
    <property type="entry name" value="DUF7336"/>
    <property type="match status" value="1"/>
</dbReference>
<gene>
    <name evidence="2" type="ORF">LNAOJCKE_1031</name>
</gene>
<dbReference type="RefSeq" id="WP_238222944.1">
    <property type="nucleotide sequence ID" value="NZ_BAAADH010000099.1"/>
</dbReference>
<reference evidence="2" key="1">
    <citation type="journal article" date="2021" name="Front. Microbiol.">
        <title>Comprehensive Comparative Genomics and Phenotyping of Methylobacterium Species.</title>
        <authorList>
            <person name="Alessa O."/>
            <person name="Ogura Y."/>
            <person name="Fujitani Y."/>
            <person name="Takami H."/>
            <person name="Hayashi T."/>
            <person name="Sahin N."/>
            <person name="Tani A."/>
        </authorList>
    </citation>
    <scope>NUCLEOTIDE SEQUENCE</scope>
    <source>
        <strain evidence="2">NBRC 15686</strain>
    </source>
</reference>
<evidence type="ECO:0000313" key="2">
    <source>
        <dbReference type="EMBL" id="GJE63833.1"/>
    </source>
</evidence>